<feature type="transmembrane region" description="Helical" evidence="6">
    <location>
        <begin position="70"/>
        <end position="90"/>
    </location>
</feature>
<evidence type="ECO:0000259" key="7">
    <source>
        <dbReference type="PROSITE" id="PS50850"/>
    </source>
</evidence>
<feature type="transmembrane region" description="Helical" evidence="6">
    <location>
        <begin position="489"/>
        <end position="510"/>
    </location>
</feature>
<feature type="transmembrane region" description="Helical" evidence="6">
    <location>
        <begin position="196"/>
        <end position="219"/>
    </location>
</feature>
<gene>
    <name evidence="8" type="ORF">RHOBADRAFT_53698</name>
</gene>
<feature type="transmembrane region" description="Helical" evidence="6">
    <location>
        <begin position="225"/>
        <end position="244"/>
    </location>
</feature>
<evidence type="ECO:0000256" key="1">
    <source>
        <dbReference type="ARBA" id="ARBA00004141"/>
    </source>
</evidence>
<keyword evidence="2 6" id="KW-0812">Transmembrane</keyword>
<dbReference type="OrthoDB" id="5215911at2759"/>
<dbReference type="Gene3D" id="1.20.1250.20">
    <property type="entry name" value="MFS general substrate transporter like domains"/>
    <property type="match status" value="1"/>
</dbReference>
<evidence type="ECO:0000256" key="3">
    <source>
        <dbReference type="ARBA" id="ARBA00022989"/>
    </source>
</evidence>
<dbReference type="Pfam" id="PF07690">
    <property type="entry name" value="MFS_1"/>
    <property type="match status" value="1"/>
</dbReference>
<dbReference type="STRING" id="578459.A0A194S2L5"/>
<keyword evidence="4 6" id="KW-0472">Membrane</keyword>
<evidence type="ECO:0000256" key="6">
    <source>
        <dbReference type="SAM" id="Phobius"/>
    </source>
</evidence>
<evidence type="ECO:0000313" key="8">
    <source>
        <dbReference type="EMBL" id="KPV74750.1"/>
    </source>
</evidence>
<evidence type="ECO:0000256" key="4">
    <source>
        <dbReference type="ARBA" id="ARBA00023136"/>
    </source>
</evidence>
<dbReference type="RefSeq" id="XP_018270799.1">
    <property type="nucleotide sequence ID" value="XM_018416964.1"/>
</dbReference>
<feature type="transmembrane region" description="Helical" evidence="6">
    <location>
        <begin position="137"/>
        <end position="154"/>
    </location>
</feature>
<feature type="transmembrane region" description="Helical" evidence="6">
    <location>
        <begin position="301"/>
        <end position="327"/>
    </location>
</feature>
<protein>
    <recommendedName>
        <fullName evidence="7">Major facilitator superfamily (MFS) profile domain-containing protein</fullName>
    </recommendedName>
</protein>
<accession>A0A194S2L5</accession>
<proteinExistence type="predicted"/>
<dbReference type="EMBL" id="KQ474079">
    <property type="protein sequence ID" value="KPV74750.1"/>
    <property type="molecule type" value="Genomic_DNA"/>
</dbReference>
<keyword evidence="9" id="KW-1185">Reference proteome</keyword>
<reference evidence="8 9" key="1">
    <citation type="journal article" date="2015" name="Front. Microbiol.">
        <title>Genome sequence of the plant growth promoting endophytic yeast Rhodotorula graminis WP1.</title>
        <authorList>
            <person name="Firrincieli A."/>
            <person name="Otillar R."/>
            <person name="Salamov A."/>
            <person name="Schmutz J."/>
            <person name="Khan Z."/>
            <person name="Redman R.S."/>
            <person name="Fleck N.D."/>
            <person name="Lindquist E."/>
            <person name="Grigoriev I.V."/>
            <person name="Doty S.L."/>
        </authorList>
    </citation>
    <scope>NUCLEOTIDE SEQUENCE [LARGE SCALE GENOMIC DNA]</scope>
    <source>
        <strain evidence="8 9">WP1</strain>
    </source>
</reference>
<sequence length="520" mass="57322">MTVRRDSDIEKAPAPLDGRQEDKPTTTLNEDVAAYGLEKVLARHGRIDLVPMPSDDPNDPYNWPSWRKHVLLVQVAFHSMMGAFSAAAVIPSFETFAEHWGISITQASYFVSVPIIFLGVFPLLWAPVSNRIGRRPVLLLSALLSAACHFAGAYCHSYGALMTTRVFQAIFLCPPQSIGATMVGEMFFLHERGAKIGIWTLLNSLGPPVAPLLMGPLVYHTNWQWTFYLMALINLGQFVLYMFLGPETAGFKRPVRGGPGAPAPLAEPVPHKTPYWRLLFTFHRVSAEPWSRLPLEVVRPFTMALSLPVLLPTLAYAVVFSYTNVLLTVEIPALLGRKYELNAQQTGIQFVAAVVGAILGEIIAGRGSDTWMTWRTKRAHGNREPEMRLPFSLPGFVLALVGILVFGIQLQNTKAGVWNVTPLIGVAIALFASQLVTTVVYAYVTESQPPSLQSRVPPFVAFVRQLLAFVAPFYLGIMYEDLGSVSASGILAALSGPFSFLLVAVTMVFGRRWRQRGRQA</sequence>
<feature type="domain" description="Major facilitator superfamily (MFS) profile" evidence="7">
    <location>
        <begin position="71"/>
        <end position="507"/>
    </location>
</feature>
<dbReference type="PANTHER" id="PTHR23502">
    <property type="entry name" value="MAJOR FACILITATOR SUPERFAMILY"/>
    <property type="match status" value="1"/>
</dbReference>
<dbReference type="GO" id="GO:0005886">
    <property type="term" value="C:plasma membrane"/>
    <property type="evidence" value="ECO:0007669"/>
    <property type="project" value="TreeGrafter"/>
</dbReference>
<evidence type="ECO:0000313" key="9">
    <source>
        <dbReference type="Proteomes" id="UP000053890"/>
    </source>
</evidence>
<dbReference type="Proteomes" id="UP000053890">
    <property type="component" value="Unassembled WGS sequence"/>
</dbReference>
<feature type="transmembrane region" description="Helical" evidence="6">
    <location>
        <begin position="422"/>
        <end position="444"/>
    </location>
</feature>
<organism evidence="8 9">
    <name type="scientific">Rhodotorula graminis (strain WP1)</name>
    <dbReference type="NCBI Taxonomy" id="578459"/>
    <lineage>
        <taxon>Eukaryota</taxon>
        <taxon>Fungi</taxon>
        <taxon>Dikarya</taxon>
        <taxon>Basidiomycota</taxon>
        <taxon>Pucciniomycotina</taxon>
        <taxon>Microbotryomycetes</taxon>
        <taxon>Sporidiobolales</taxon>
        <taxon>Sporidiobolaceae</taxon>
        <taxon>Rhodotorula</taxon>
    </lineage>
</organism>
<feature type="transmembrane region" description="Helical" evidence="6">
    <location>
        <begin position="347"/>
        <end position="368"/>
    </location>
</feature>
<feature type="transmembrane region" description="Helical" evidence="6">
    <location>
        <begin position="166"/>
        <end position="189"/>
    </location>
</feature>
<dbReference type="PROSITE" id="PS50850">
    <property type="entry name" value="MFS"/>
    <property type="match status" value="1"/>
</dbReference>
<dbReference type="AlphaFoldDB" id="A0A194S2L5"/>
<comment type="subcellular location">
    <subcellularLocation>
        <location evidence="1">Membrane</location>
        <topology evidence="1">Multi-pass membrane protein</topology>
    </subcellularLocation>
</comment>
<evidence type="ECO:0000256" key="2">
    <source>
        <dbReference type="ARBA" id="ARBA00022692"/>
    </source>
</evidence>
<dbReference type="OMA" id="AGYVWIY"/>
<dbReference type="GO" id="GO:0022857">
    <property type="term" value="F:transmembrane transporter activity"/>
    <property type="evidence" value="ECO:0007669"/>
    <property type="project" value="InterPro"/>
</dbReference>
<dbReference type="InterPro" id="IPR020846">
    <property type="entry name" value="MFS_dom"/>
</dbReference>
<dbReference type="InterPro" id="IPR011701">
    <property type="entry name" value="MFS"/>
</dbReference>
<feature type="transmembrane region" description="Helical" evidence="6">
    <location>
        <begin position="389"/>
        <end position="410"/>
    </location>
</feature>
<dbReference type="SUPFAM" id="SSF103473">
    <property type="entry name" value="MFS general substrate transporter"/>
    <property type="match status" value="1"/>
</dbReference>
<dbReference type="GeneID" id="28977412"/>
<dbReference type="InterPro" id="IPR036259">
    <property type="entry name" value="MFS_trans_sf"/>
</dbReference>
<keyword evidence="3 6" id="KW-1133">Transmembrane helix</keyword>
<name>A0A194S2L5_RHOGW</name>
<feature type="transmembrane region" description="Helical" evidence="6">
    <location>
        <begin position="102"/>
        <end position="125"/>
    </location>
</feature>
<evidence type="ECO:0000256" key="5">
    <source>
        <dbReference type="SAM" id="MobiDB-lite"/>
    </source>
</evidence>
<dbReference type="PANTHER" id="PTHR23502:SF2">
    <property type="entry name" value="TRANSPORTER, PUTATIVE (AFU_ORTHOLOGUE AFUA_2G08910)-RELATED"/>
    <property type="match status" value="1"/>
</dbReference>
<feature type="compositionally biased region" description="Basic and acidic residues" evidence="5">
    <location>
        <begin position="1"/>
        <end position="11"/>
    </location>
</feature>
<feature type="transmembrane region" description="Helical" evidence="6">
    <location>
        <begin position="456"/>
        <end position="477"/>
    </location>
</feature>
<feature type="region of interest" description="Disordered" evidence="5">
    <location>
        <begin position="1"/>
        <end position="25"/>
    </location>
</feature>